<evidence type="ECO:0000313" key="4">
    <source>
        <dbReference type="Proteomes" id="UP000580474"/>
    </source>
</evidence>
<feature type="compositionally biased region" description="Pro residues" evidence="1">
    <location>
        <begin position="88"/>
        <end position="98"/>
    </location>
</feature>
<feature type="compositionally biased region" description="Low complexity" evidence="1">
    <location>
        <begin position="144"/>
        <end position="161"/>
    </location>
</feature>
<accession>A0A840N4T0</accession>
<feature type="compositionally biased region" description="Basic and acidic residues" evidence="1">
    <location>
        <begin position="51"/>
        <end position="71"/>
    </location>
</feature>
<feature type="compositionally biased region" description="Low complexity" evidence="1">
    <location>
        <begin position="290"/>
        <end position="308"/>
    </location>
</feature>
<comment type="caution">
    <text evidence="3">The sequence shown here is derived from an EMBL/GenBank/DDBJ whole genome shotgun (WGS) entry which is preliminary data.</text>
</comment>
<dbReference type="AlphaFoldDB" id="A0A840N4T0"/>
<dbReference type="Proteomes" id="UP000580474">
    <property type="component" value="Unassembled WGS sequence"/>
</dbReference>
<feature type="compositionally biased region" description="Low complexity" evidence="1">
    <location>
        <begin position="174"/>
        <end position="183"/>
    </location>
</feature>
<proteinExistence type="predicted"/>
<keyword evidence="2" id="KW-0472">Membrane</keyword>
<feature type="transmembrane region" description="Helical" evidence="2">
    <location>
        <begin position="6"/>
        <end position="29"/>
    </location>
</feature>
<feature type="region of interest" description="Disordered" evidence="1">
    <location>
        <begin position="46"/>
        <end position="480"/>
    </location>
</feature>
<feature type="compositionally biased region" description="Acidic residues" evidence="1">
    <location>
        <begin position="345"/>
        <end position="355"/>
    </location>
</feature>
<feature type="compositionally biased region" description="Basic and acidic residues" evidence="1">
    <location>
        <begin position="315"/>
        <end position="341"/>
    </location>
</feature>
<keyword evidence="2" id="KW-0812">Transmembrane</keyword>
<feature type="compositionally biased region" description="Basic and acidic residues" evidence="1">
    <location>
        <begin position="361"/>
        <end position="373"/>
    </location>
</feature>
<keyword evidence="4" id="KW-1185">Reference proteome</keyword>
<dbReference type="EMBL" id="JACHIV010000001">
    <property type="protein sequence ID" value="MBB5066996.1"/>
    <property type="molecule type" value="Genomic_DNA"/>
</dbReference>
<organism evidence="3 4">
    <name type="scientific">Saccharopolyspora gloriosae</name>
    <dbReference type="NCBI Taxonomy" id="455344"/>
    <lineage>
        <taxon>Bacteria</taxon>
        <taxon>Bacillati</taxon>
        <taxon>Actinomycetota</taxon>
        <taxon>Actinomycetes</taxon>
        <taxon>Pseudonocardiales</taxon>
        <taxon>Pseudonocardiaceae</taxon>
        <taxon>Saccharopolyspora</taxon>
    </lineage>
</organism>
<sequence>MVWLFTQVWLWSVAAFLLGSVITWLLFVVPLRRKLRKVRSDYAENVAQQGARHDRQVRRPHDPAPPRKVERTTVQPRWEQEPDEDPLPEPPEPAPQPPAHTARLPHPGAEQPAGADARAEVSVRGGSQVADLVVDDDAPRPAEQRPTAQRPQQQAAPAARPTGAWQEDESAYAGRSSGGWWPSRGRDDETPAPANRSAPWTIPADHEPEDDAPRPSSADIGQALGRGESTSVDPVTDRPAESASTWFQKDDAPESAEPTRPAESTGGGTEIFARPDVGSEAPARSGPPGLSGAAELSAALGLSDLSSSPRPAAEPARDTAEPVRETAEPVRDVAEPVRETAEPAPEPEPEPEPEQPAEPAASDRAEEREDDHGFAGNLRALVESRGSEFADSAGTPSHSPDVPVIAESEQTPLPRRTPGAGPRPGMPQPPRSQGAAWHADPQAQANRRRESLAAPQEPSQQDGHMIKGDFGSRRYHAPDSPHYDRIVAEVWFRSEVDAEEAGFVAWND</sequence>
<evidence type="ECO:0000256" key="2">
    <source>
        <dbReference type="SAM" id="Phobius"/>
    </source>
</evidence>
<dbReference type="RefSeq" id="WP_184476131.1">
    <property type="nucleotide sequence ID" value="NZ_JACHIV010000001.1"/>
</dbReference>
<feature type="compositionally biased region" description="Basic and acidic residues" evidence="1">
    <location>
        <begin position="464"/>
        <end position="480"/>
    </location>
</feature>
<evidence type="ECO:0000313" key="3">
    <source>
        <dbReference type="EMBL" id="MBB5066996.1"/>
    </source>
</evidence>
<keyword evidence="2" id="KW-1133">Transmembrane helix</keyword>
<evidence type="ECO:0000256" key="1">
    <source>
        <dbReference type="SAM" id="MobiDB-lite"/>
    </source>
</evidence>
<gene>
    <name evidence="3" type="ORF">BJ969_000084</name>
</gene>
<protein>
    <submittedName>
        <fullName evidence="3">Uncharacterized protein</fullName>
    </submittedName>
</protein>
<name>A0A840N4T0_9PSEU</name>
<reference evidence="3 4" key="1">
    <citation type="submission" date="2020-08" db="EMBL/GenBank/DDBJ databases">
        <title>Sequencing the genomes of 1000 actinobacteria strains.</title>
        <authorList>
            <person name="Klenk H.-P."/>
        </authorList>
    </citation>
    <scope>NUCLEOTIDE SEQUENCE [LARGE SCALE GENOMIC DNA]</scope>
    <source>
        <strain evidence="3 4">DSM 45582</strain>
    </source>
</reference>